<dbReference type="PROSITE" id="PS51257">
    <property type="entry name" value="PROKAR_LIPOPROTEIN"/>
    <property type="match status" value="1"/>
</dbReference>
<dbReference type="Proteomes" id="UP000029385">
    <property type="component" value="Unassembled WGS sequence"/>
</dbReference>
<keyword evidence="3" id="KW-1185">Reference proteome</keyword>
<dbReference type="AlphaFoldDB" id="A0A091AZ01"/>
<name>A0A091AZ01_9GAMM</name>
<dbReference type="EMBL" id="AVCI01000004">
    <property type="protein sequence ID" value="KFN43889.1"/>
    <property type="molecule type" value="Genomic_DNA"/>
</dbReference>
<dbReference type="STRING" id="1121015.GCA_000420545_02060"/>
<proteinExistence type="predicted"/>
<reference evidence="2 3" key="1">
    <citation type="submission" date="2013-09" db="EMBL/GenBank/DDBJ databases">
        <title>Genome sequencing of Arenimonas oryziterrae.</title>
        <authorList>
            <person name="Chen F."/>
            <person name="Wang G."/>
        </authorList>
    </citation>
    <scope>NUCLEOTIDE SEQUENCE [LARGE SCALE GENOMIC DNA]</scope>
    <source>
        <strain evidence="2 3">YC6267</strain>
    </source>
</reference>
<evidence type="ECO:0008006" key="4">
    <source>
        <dbReference type="Google" id="ProtNLM"/>
    </source>
</evidence>
<dbReference type="PATRIC" id="fig|1121015.4.peg.1099"/>
<sequence>MRRLIPALLCLCMLWLSACAIRPSELSMRQAISTHVAAAEDYPMRFMKADNFRFRDLQRVPDDDRTIYSVHADFDFIYTANGPEIVAALKEDARAAQEKDKRRADTVLEKIALAATNALQSHDTEQRFESVKIGDKDSYQGDFRFVRNDDGSWRVESASYR</sequence>
<keyword evidence="1" id="KW-0732">Signal</keyword>
<feature type="chain" id="PRO_5001868980" description="SnoaL-like domain-containing protein" evidence="1">
    <location>
        <begin position="21"/>
        <end position="161"/>
    </location>
</feature>
<evidence type="ECO:0000313" key="3">
    <source>
        <dbReference type="Proteomes" id="UP000029385"/>
    </source>
</evidence>
<evidence type="ECO:0000313" key="2">
    <source>
        <dbReference type="EMBL" id="KFN43889.1"/>
    </source>
</evidence>
<feature type="signal peptide" evidence="1">
    <location>
        <begin position="1"/>
        <end position="20"/>
    </location>
</feature>
<comment type="caution">
    <text evidence="2">The sequence shown here is derived from an EMBL/GenBank/DDBJ whole genome shotgun (WGS) entry which is preliminary data.</text>
</comment>
<evidence type="ECO:0000256" key="1">
    <source>
        <dbReference type="SAM" id="SignalP"/>
    </source>
</evidence>
<accession>A0A091AZ01</accession>
<dbReference type="RefSeq" id="WP_022969674.1">
    <property type="nucleotide sequence ID" value="NZ_ATVD01000003.1"/>
</dbReference>
<gene>
    <name evidence="2" type="ORF">N789_08045</name>
</gene>
<organism evidence="2 3">
    <name type="scientific">Arenimonas oryziterrae DSM 21050 = YC6267</name>
    <dbReference type="NCBI Taxonomy" id="1121015"/>
    <lineage>
        <taxon>Bacteria</taxon>
        <taxon>Pseudomonadati</taxon>
        <taxon>Pseudomonadota</taxon>
        <taxon>Gammaproteobacteria</taxon>
        <taxon>Lysobacterales</taxon>
        <taxon>Lysobacteraceae</taxon>
        <taxon>Arenimonas</taxon>
    </lineage>
</organism>
<protein>
    <recommendedName>
        <fullName evidence="4">SnoaL-like domain-containing protein</fullName>
    </recommendedName>
</protein>